<evidence type="ECO:0000313" key="4">
    <source>
        <dbReference type="Proteomes" id="UP000799439"/>
    </source>
</evidence>
<gene>
    <name evidence="3" type="ORF">K461DRAFT_278392</name>
</gene>
<evidence type="ECO:0000256" key="2">
    <source>
        <dbReference type="SAM" id="Phobius"/>
    </source>
</evidence>
<organism evidence="3 4">
    <name type="scientific">Myriangium duriaei CBS 260.36</name>
    <dbReference type="NCBI Taxonomy" id="1168546"/>
    <lineage>
        <taxon>Eukaryota</taxon>
        <taxon>Fungi</taxon>
        <taxon>Dikarya</taxon>
        <taxon>Ascomycota</taxon>
        <taxon>Pezizomycotina</taxon>
        <taxon>Dothideomycetes</taxon>
        <taxon>Dothideomycetidae</taxon>
        <taxon>Myriangiales</taxon>
        <taxon>Myriangiaceae</taxon>
        <taxon>Myriangium</taxon>
    </lineage>
</organism>
<keyword evidence="2" id="KW-1133">Transmembrane helix</keyword>
<keyword evidence="4" id="KW-1185">Reference proteome</keyword>
<proteinExistence type="predicted"/>
<name>A0A9P4MHV4_9PEZI</name>
<sequence length="430" mass="47425">MQFHNDRTYGTHNGRPPPIPYESKPPFTPSSSLFPASEKTQSIRFYKRKSFVLIMLFTAICAIVIPVAVVYGKPVHKATTAITLPNPTEFNKQNGTKWTIAYQGDLKFTGVLGAKNLYGDKCRSSFLGGRHLWNCGDMQCAAGYSACSFSMGASFYGTDKVDTINSSAYPDVYSYTFAQPWKGDPKPVAPQSQYGMDTSNIVPINETTGLAYAYEVTRGDPSVPVINKGNAVLKVTLGPNNPVATRMGPLLTGNDTVSLGLLSIMREGDYIYNYNVDGGAGNVMVGRVKASDAAFDRTQYEYLTYASSNTSKPVWKKGIPTIAGASAFGMTTAEANGRFACQHYGDVYFNNYFERYMLLCNCFNDYTLFYLASNPWGPWSQGYLLLMPPNRLGYGVNAHPSYSPGGNHKTMYFSQGPNTVFNLYKVEFNY</sequence>
<protein>
    <recommendedName>
        <fullName evidence="5">DUF4185 domain-containing protein</fullName>
    </recommendedName>
</protein>
<keyword evidence="2" id="KW-0472">Membrane</keyword>
<dbReference type="Proteomes" id="UP000799439">
    <property type="component" value="Unassembled WGS sequence"/>
</dbReference>
<dbReference type="AlphaFoldDB" id="A0A9P4MHV4"/>
<accession>A0A9P4MHV4</accession>
<comment type="caution">
    <text evidence="3">The sequence shown here is derived from an EMBL/GenBank/DDBJ whole genome shotgun (WGS) entry which is preliminary data.</text>
</comment>
<keyword evidence="2" id="KW-0812">Transmembrane</keyword>
<evidence type="ECO:0000256" key="1">
    <source>
        <dbReference type="SAM" id="MobiDB-lite"/>
    </source>
</evidence>
<evidence type="ECO:0000313" key="3">
    <source>
        <dbReference type="EMBL" id="KAF2153582.1"/>
    </source>
</evidence>
<feature type="region of interest" description="Disordered" evidence="1">
    <location>
        <begin position="1"/>
        <end position="22"/>
    </location>
</feature>
<reference evidence="3" key="1">
    <citation type="journal article" date="2020" name="Stud. Mycol.">
        <title>101 Dothideomycetes genomes: a test case for predicting lifestyles and emergence of pathogens.</title>
        <authorList>
            <person name="Haridas S."/>
            <person name="Albert R."/>
            <person name="Binder M."/>
            <person name="Bloem J."/>
            <person name="Labutti K."/>
            <person name="Salamov A."/>
            <person name="Andreopoulos B."/>
            <person name="Baker S."/>
            <person name="Barry K."/>
            <person name="Bills G."/>
            <person name="Bluhm B."/>
            <person name="Cannon C."/>
            <person name="Castanera R."/>
            <person name="Culley D."/>
            <person name="Daum C."/>
            <person name="Ezra D."/>
            <person name="Gonzalez J."/>
            <person name="Henrissat B."/>
            <person name="Kuo A."/>
            <person name="Liang C."/>
            <person name="Lipzen A."/>
            <person name="Lutzoni F."/>
            <person name="Magnuson J."/>
            <person name="Mondo S."/>
            <person name="Nolan M."/>
            <person name="Ohm R."/>
            <person name="Pangilinan J."/>
            <person name="Park H.-J."/>
            <person name="Ramirez L."/>
            <person name="Alfaro M."/>
            <person name="Sun H."/>
            <person name="Tritt A."/>
            <person name="Yoshinaga Y."/>
            <person name="Zwiers L.-H."/>
            <person name="Turgeon B."/>
            <person name="Goodwin S."/>
            <person name="Spatafora J."/>
            <person name="Crous P."/>
            <person name="Grigoriev I."/>
        </authorList>
    </citation>
    <scope>NUCLEOTIDE SEQUENCE</scope>
    <source>
        <strain evidence="3">CBS 260.36</strain>
    </source>
</reference>
<feature type="transmembrane region" description="Helical" evidence="2">
    <location>
        <begin position="51"/>
        <end position="71"/>
    </location>
</feature>
<dbReference type="EMBL" id="ML996085">
    <property type="protein sequence ID" value="KAF2153582.1"/>
    <property type="molecule type" value="Genomic_DNA"/>
</dbReference>
<evidence type="ECO:0008006" key="5">
    <source>
        <dbReference type="Google" id="ProtNLM"/>
    </source>
</evidence>
<dbReference type="OrthoDB" id="2884638at2759"/>